<dbReference type="InterPro" id="IPR017441">
    <property type="entry name" value="Protein_kinase_ATP_BS"/>
</dbReference>
<dbReference type="Gene3D" id="1.10.510.10">
    <property type="entry name" value="Transferase(Phosphotransferase) domain 1"/>
    <property type="match status" value="1"/>
</dbReference>
<protein>
    <submittedName>
        <fullName evidence="8">Serine/threonine protein kinase</fullName>
    </submittedName>
</protein>
<proteinExistence type="predicted"/>
<sequence length="355" mass="37708">MFEPLKDSDPHEIAGFRLAGRLGQGAMGVVYLGYRSPRPVAIKVVKPALADDPYFRQRFAQELEAIRRVGGFHTAALVAADPGAERPWIATEYIHAPSLDALLNQHGPVSELGAWWLAASLSEALIHIHSVRLLHRDLKPSNVLVTTQGTRVIDFGVSHVGGATGLTSGDSPLGTLAYMAPEQAMDSRKASEAADVFSLAATLVHAATGHPPFYAHLPAQRTLQNVQPDLSGLPESLRDLVVSGLAYSPEDRPTAHTVLEAAMDRLLEQAVPVNGGMYPPLPGAFLTDVLQVANGAPPAPPPPVVEQVPEAVVEEPEAPVPPPEPAVAGASSGGGEPWADRWRGKIRDRRSDFGG</sequence>
<dbReference type="SMART" id="SM00220">
    <property type="entry name" value="S_TKc"/>
    <property type="match status" value="1"/>
</dbReference>
<dbReference type="GO" id="GO:0005524">
    <property type="term" value="F:ATP binding"/>
    <property type="evidence" value="ECO:0007669"/>
    <property type="project" value="UniProtKB-UniRule"/>
</dbReference>
<evidence type="ECO:0000259" key="7">
    <source>
        <dbReference type="PROSITE" id="PS50011"/>
    </source>
</evidence>
<dbReference type="SUPFAM" id="SSF56112">
    <property type="entry name" value="Protein kinase-like (PK-like)"/>
    <property type="match status" value="1"/>
</dbReference>
<gene>
    <name evidence="8" type="ORF">F9278_27540</name>
</gene>
<evidence type="ECO:0000313" key="8">
    <source>
        <dbReference type="EMBL" id="QFQ99276.1"/>
    </source>
</evidence>
<evidence type="ECO:0000256" key="6">
    <source>
        <dbReference type="SAM" id="MobiDB-lite"/>
    </source>
</evidence>
<dbReference type="PROSITE" id="PS00108">
    <property type="entry name" value="PROTEIN_KINASE_ST"/>
    <property type="match status" value="1"/>
</dbReference>
<dbReference type="PROSITE" id="PS00107">
    <property type="entry name" value="PROTEIN_KINASE_ATP"/>
    <property type="match status" value="1"/>
</dbReference>
<dbReference type="PROSITE" id="PS50011">
    <property type="entry name" value="PROTEIN_KINASE_DOM"/>
    <property type="match status" value="1"/>
</dbReference>
<dbReference type="KEGG" id="sphv:F9278_27540"/>
<dbReference type="PANTHER" id="PTHR43289">
    <property type="entry name" value="MITOGEN-ACTIVATED PROTEIN KINASE KINASE KINASE 20-RELATED"/>
    <property type="match status" value="1"/>
</dbReference>
<dbReference type="PANTHER" id="PTHR43289:SF34">
    <property type="entry name" value="SERINE_THREONINE-PROTEIN KINASE YBDM-RELATED"/>
    <property type="match status" value="1"/>
</dbReference>
<feature type="domain" description="Protein kinase" evidence="7">
    <location>
        <begin position="16"/>
        <end position="267"/>
    </location>
</feature>
<organism evidence="8 9">
    <name type="scientific">Streptomyces phaeolivaceus</name>
    <dbReference type="NCBI Taxonomy" id="2653200"/>
    <lineage>
        <taxon>Bacteria</taxon>
        <taxon>Bacillati</taxon>
        <taxon>Actinomycetota</taxon>
        <taxon>Actinomycetes</taxon>
        <taxon>Kitasatosporales</taxon>
        <taxon>Streptomycetaceae</taxon>
        <taxon>Streptomyces</taxon>
    </lineage>
</organism>
<evidence type="ECO:0000256" key="4">
    <source>
        <dbReference type="ARBA" id="ARBA00022840"/>
    </source>
</evidence>
<feature type="region of interest" description="Disordered" evidence="6">
    <location>
        <begin position="311"/>
        <end position="355"/>
    </location>
</feature>
<dbReference type="GO" id="GO:0004674">
    <property type="term" value="F:protein serine/threonine kinase activity"/>
    <property type="evidence" value="ECO:0007669"/>
    <property type="project" value="UniProtKB-KW"/>
</dbReference>
<dbReference type="CDD" id="cd14014">
    <property type="entry name" value="STKc_PknB_like"/>
    <property type="match status" value="1"/>
</dbReference>
<evidence type="ECO:0000256" key="5">
    <source>
        <dbReference type="PROSITE-ProRule" id="PRU10141"/>
    </source>
</evidence>
<dbReference type="InterPro" id="IPR008271">
    <property type="entry name" value="Ser/Thr_kinase_AS"/>
</dbReference>
<dbReference type="Pfam" id="PF00069">
    <property type="entry name" value="Pkinase"/>
    <property type="match status" value="1"/>
</dbReference>
<feature type="binding site" evidence="5">
    <location>
        <position position="43"/>
    </location>
    <ligand>
        <name>ATP</name>
        <dbReference type="ChEBI" id="CHEBI:30616"/>
    </ligand>
</feature>
<keyword evidence="4 5" id="KW-0067">ATP-binding</keyword>
<dbReference type="Proteomes" id="UP000327294">
    <property type="component" value="Chromosome"/>
</dbReference>
<dbReference type="RefSeq" id="WP_152170700.1">
    <property type="nucleotide sequence ID" value="NZ_CP045096.1"/>
</dbReference>
<feature type="compositionally biased region" description="Basic and acidic residues" evidence="6">
    <location>
        <begin position="338"/>
        <end position="355"/>
    </location>
</feature>
<dbReference type="InterPro" id="IPR011009">
    <property type="entry name" value="Kinase-like_dom_sf"/>
</dbReference>
<keyword evidence="8" id="KW-0723">Serine/threonine-protein kinase</keyword>
<evidence type="ECO:0000256" key="3">
    <source>
        <dbReference type="ARBA" id="ARBA00022777"/>
    </source>
</evidence>
<keyword evidence="2 5" id="KW-0547">Nucleotide-binding</keyword>
<keyword evidence="1" id="KW-0808">Transferase</keyword>
<name>A0A5P8K8F7_9ACTN</name>
<evidence type="ECO:0000256" key="1">
    <source>
        <dbReference type="ARBA" id="ARBA00022679"/>
    </source>
</evidence>
<reference evidence="8 9" key="1">
    <citation type="submission" date="2019-10" db="EMBL/GenBank/DDBJ databases">
        <title>Streptomyces sp. strain GY16 isolated from leaves of Broussonetia papyrifera.</title>
        <authorList>
            <person name="Mo P."/>
        </authorList>
    </citation>
    <scope>NUCLEOTIDE SEQUENCE [LARGE SCALE GENOMIC DNA]</scope>
    <source>
        <strain evidence="8 9">GY16</strain>
    </source>
</reference>
<keyword evidence="9" id="KW-1185">Reference proteome</keyword>
<accession>A0A5P8K8F7</accession>
<evidence type="ECO:0000313" key="9">
    <source>
        <dbReference type="Proteomes" id="UP000327294"/>
    </source>
</evidence>
<dbReference type="Gene3D" id="3.30.200.20">
    <property type="entry name" value="Phosphorylase Kinase, domain 1"/>
    <property type="match status" value="1"/>
</dbReference>
<dbReference type="InterPro" id="IPR000719">
    <property type="entry name" value="Prot_kinase_dom"/>
</dbReference>
<dbReference type="EMBL" id="CP045096">
    <property type="protein sequence ID" value="QFQ99276.1"/>
    <property type="molecule type" value="Genomic_DNA"/>
</dbReference>
<keyword evidence="3 8" id="KW-0418">Kinase</keyword>
<evidence type="ECO:0000256" key="2">
    <source>
        <dbReference type="ARBA" id="ARBA00022741"/>
    </source>
</evidence>
<dbReference type="AlphaFoldDB" id="A0A5P8K8F7"/>